<dbReference type="SUPFAM" id="SSF53187">
    <property type="entry name" value="Zn-dependent exopeptidases"/>
    <property type="match status" value="1"/>
</dbReference>
<evidence type="ECO:0000259" key="5">
    <source>
        <dbReference type="SMART" id="SM00646"/>
    </source>
</evidence>
<evidence type="ECO:0000256" key="2">
    <source>
        <dbReference type="ARBA" id="ARBA00011901"/>
    </source>
</evidence>
<gene>
    <name evidence="6" type="ORF">PKOR_01455</name>
</gene>
<accession>A0A0E3UVQ1</accession>
<dbReference type="PATRIC" id="fig|400092.3.peg.331"/>
<dbReference type="InterPro" id="IPR050695">
    <property type="entry name" value="N-acetylmuramoyl_amidase_3"/>
</dbReference>
<dbReference type="CDD" id="cd02696">
    <property type="entry name" value="MurNAc-LAA"/>
    <property type="match status" value="1"/>
</dbReference>
<evidence type="ECO:0000256" key="4">
    <source>
        <dbReference type="SAM" id="SignalP"/>
    </source>
</evidence>
<evidence type="ECO:0000256" key="1">
    <source>
        <dbReference type="ARBA" id="ARBA00001561"/>
    </source>
</evidence>
<dbReference type="PANTHER" id="PTHR30404:SF0">
    <property type="entry name" value="N-ACETYLMURAMOYL-L-ALANINE AMIDASE AMIC"/>
    <property type="match status" value="1"/>
</dbReference>
<dbReference type="GO" id="GO:0009253">
    <property type="term" value="P:peptidoglycan catabolic process"/>
    <property type="evidence" value="ECO:0007669"/>
    <property type="project" value="InterPro"/>
</dbReference>
<evidence type="ECO:0000313" key="7">
    <source>
        <dbReference type="Proteomes" id="UP000033109"/>
    </source>
</evidence>
<dbReference type="Gene3D" id="3.40.630.40">
    <property type="entry name" value="Zn-dependent exopeptidases"/>
    <property type="match status" value="1"/>
</dbReference>
<dbReference type="KEGG" id="pko:PKOR_01455"/>
<dbReference type="EMBL" id="CP009621">
    <property type="protein sequence ID" value="AKD02046.1"/>
    <property type="molecule type" value="Genomic_DNA"/>
</dbReference>
<keyword evidence="7" id="KW-1185">Reference proteome</keyword>
<name>A0A0E3UVQ1_9BACT</name>
<dbReference type="InterPro" id="IPR002508">
    <property type="entry name" value="MurNAc-LAA_cat"/>
</dbReference>
<dbReference type="Pfam" id="PF01520">
    <property type="entry name" value="Amidase_3"/>
    <property type="match status" value="1"/>
</dbReference>
<dbReference type="AlphaFoldDB" id="A0A0E3UVQ1"/>
<dbReference type="EC" id="3.5.1.28" evidence="2"/>
<sequence length="336" mass="37354">MSGYLIFLLLMLCMSVHPASILAQERASPLIGKIICLDAGHGGTAETDSYRAGPTGEREEWINLRVALLLQKMLEEKGARVLMTRTADDNIPLAERAKLAIESQADVFLSVHHNATADAKANFPIIYFHGNASENAASVALGKDIAQALAEHLYNGNTPASLVSDHTIFATAGTKVLRDTYGIPGVIAEASFFTNTSEEKRLKKRAYNRKEARAYVAALEKFFSKQVPPILDKNSQVKLPPFKALQEAERMSETARLWHQDYLRAQELMAKGDATSLQHAYELFTQSARSFPDSYVAAQCHMNRAFILKKLGKVEEAHQETLRAEEHYVHVSERQL</sequence>
<dbReference type="PANTHER" id="PTHR30404">
    <property type="entry name" value="N-ACETYLMURAMOYL-L-ALANINE AMIDASE"/>
    <property type="match status" value="1"/>
</dbReference>
<protein>
    <recommendedName>
        <fullName evidence="2">N-acetylmuramoyl-L-alanine amidase</fullName>
        <ecNumber evidence="2">3.5.1.28</ecNumber>
    </recommendedName>
</protein>
<dbReference type="GO" id="GO:0008745">
    <property type="term" value="F:N-acetylmuramoyl-L-alanine amidase activity"/>
    <property type="evidence" value="ECO:0007669"/>
    <property type="project" value="UniProtKB-EC"/>
</dbReference>
<keyword evidence="3 6" id="KW-0378">Hydrolase</keyword>
<dbReference type="GO" id="GO:0030288">
    <property type="term" value="C:outer membrane-bounded periplasmic space"/>
    <property type="evidence" value="ECO:0007669"/>
    <property type="project" value="TreeGrafter"/>
</dbReference>
<comment type="catalytic activity">
    <reaction evidence="1">
        <text>Hydrolyzes the link between N-acetylmuramoyl residues and L-amino acid residues in certain cell-wall glycopeptides.</text>
        <dbReference type="EC" id="3.5.1.28"/>
    </reaction>
</comment>
<keyword evidence="4" id="KW-0732">Signal</keyword>
<evidence type="ECO:0000256" key="3">
    <source>
        <dbReference type="ARBA" id="ARBA00022801"/>
    </source>
</evidence>
<proteinExistence type="predicted"/>
<dbReference type="HOGENOM" id="CLU_825985_0_0_10"/>
<dbReference type="RefSeq" id="WP_046308755.1">
    <property type="nucleotide sequence ID" value="NZ_CBCSCY010000040.1"/>
</dbReference>
<reference evidence="6 7" key="1">
    <citation type="journal article" date="2015" name="Sci. Rep.">
        <title>Unraveling adaptation of Pontibacter korlensis to radiation and infertility in desert through complete genome and comparative transcriptomic analysis.</title>
        <authorList>
            <person name="Dai J."/>
            <person name="Dai W."/>
            <person name="Qiu C."/>
            <person name="Yang Z."/>
            <person name="Zhang Y."/>
            <person name="Zhou M."/>
            <person name="Zhang L."/>
            <person name="Fang C."/>
            <person name="Gao Q."/>
            <person name="Yang Q."/>
            <person name="Li X."/>
            <person name="Wang Z."/>
            <person name="Wang Z."/>
            <person name="Jia Z."/>
            <person name="Chen X."/>
        </authorList>
    </citation>
    <scope>NUCLEOTIDE SEQUENCE [LARGE SCALE GENOMIC DNA]</scope>
    <source>
        <strain evidence="6 7">X14-1T</strain>
    </source>
</reference>
<dbReference type="OrthoDB" id="9772024at2"/>
<organism evidence="6 7">
    <name type="scientific">Pontibacter korlensis</name>
    <dbReference type="NCBI Taxonomy" id="400092"/>
    <lineage>
        <taxon>Bacteria</taxon>
        <taxon>Pseudomonadati</taxon>
        <taxon>Bacteroidota</taxon>
        <taxon>Cytophagia</taxon>
        <taxon>Cytophagales</taxon>
        <taxon>Hymenobacteraceae</taxon>
        <taxon>Pontibacter</taxon>
    </lineage>
</organism>
<dbReference type="SMART" id="SM00646">
    <property type="entry name" value="Ami_3"/>
    <property type="match status" value="1"/>
</dbReference>
<feature type="signal peptide" evidence="4">
    <location>
        <begin position="1"/>
        <end position="19"/>
    </location>
</feature>
<feature type="domain" description="MurNAc-LAA" evidence="5">
    <location>
        <begin position="97"/>
        <end position="220"/>
    </location>
</feature>
<dbReference type="Proteomes" id="UP000033109">
    <property type="component" value="Chromosome"/>
</dbReference>
<dbReference type="STRING" id="400092.PKOR_01455"/>
<feature type="chain" id="PRO_5002413435" description="N-acetylmuramoyl-L-alanine amidase" evidence="4">
    <location>
        <begin position="20"/>
        <end position="336"/>
    </location>
</feature>
<evidence type="ECO:0000313" key="6">
    <source>
        <dbReference type="EMBL" id="AKD02046.1"/>
    </source>
</evidence>